<evidence type="ECO:0000313" key="1">
    <source>
        <dbReference type="EMBL" id="GFC84947.1"/>
    </source>
</evidence>
<dbReference type="AlphaFoldDB" id="A0A699RIS5"/>
<dbReference type="EMBL" id="BKCJ011097330">
    <property type="protein sequence ID" value="GFC84947.1"/>
    <property type="molecule type" value="Genomic_DNA"/>
</dbReference>
<feature type="non-terminal residue" evidence="1">
    <location>
        <position position="1"/>
    </location>
</feature>
<reference evidence="1" key="1">
    <citation type="journal article" date="2019" name="Sci. Rep.">
        <title>Draft genome of Tanacetum cinerariifolium, the natural source of mosquito coil.</title>
        <authorList>
            <person name="Yamashiro T."/>
            <person name="Shiraishi A."/>
            <person name="Satake H."/>
            <person name="Nakayama K."/>
        </authorList>
    </citation>
    <scope>NUCLEOTIDE SEQUENCE</scope>
</reference>
<name>A0A699RIS5_TANCI</name>
<comment type="caution">
    <text evidence="1">The sequence shown here is derived from an EMBL/GenBank/DDBJ whole genome shotgun (WGS) entry which is preliminary data.</text>
</comment>
<proteinExistence type="predicted"/>
<sequence length="80" mass="8951">VGAQDFFEMVVITFEKMSFAYGGCYTKMTKVLRIFCNIRLAVLMLDVQVEGLIGRLFKQFLTVADSNSSAIVLTSMLCIL</sequence>
<accession>A0A699RIS5</accession>
<organism evidence="1">
    <name type="scientific">Tanacetum cinerariifolium</name>
    <name type="common">Dalmatian daisy</name>
    <name type="synonym">Chrysanthemum cinerariifolium</name>
    <dbReference type="NCBI Taxonomy" id="118510"/>
    <lineage>
        <taxon>Eukaryota</taxon>
        <taxon>Viridiplantae</taxon>
        <taxon>Streptophyta</taxon>
        <taxon>Embryophyta</taxon>
        <taxon>Tracheophyta</taxon>
        <taxon>Spermatophyta</taxon>
        <taxon>Magnoliopsida</taxon>
        <taxon>eudicotyledons</taxon>
        <taxon>Gunneridae</taxon>
        <taxon>Pentapetalae</taxon>
        <taxon>asterids</taxon>
        <taxon>campanulids</taxon>
        <taxon>Asterales</taxon>
        <taxon>Asteraceae</taxon>
        <taxon>Asteroideae</taxon>
        <taxon>Anthemideae</taxon>
        <taxon>Anthemidinae</taxon>
        <taxon>Tanacetum</taxon>
    </lineage>
</organism>
<gene>
    <name evidence="1" type="ORF">Tci_856917</name>
</gene>
<protein>
    <submittedName>
        <fullName evidence="1">Phospholipase-like protein</fullName>
    </submittedName>
</protein>